<organism evidence="3 4">
    <name type="scientific">Portunus trituberculatus</name>
    <name type="common">Swimming crab</name>
    <name type="synonym">Neptunus trituberculatus</name>
    <dbReference type="NCBI Taxonomy" id="210409"/>
    <lineage>
        <taxon>Eukaryota</taxon>
        <taxon>Metazoa</taxon>
        <taxon>Ecdysozoa</taxon>
        <taxon>Arthropoda</taxon>
        <taxon>Crustacea</taxon>
        <taxon>Multicrustacea</taxon>
        <taxon>Malacostraca</taxon>
        <taxon>Eumalacostraca</taxon>
        <taxon>Eucarida</taxon>
        <taxon>Decapoda</taxon>
        <taxon>Pleocyemata</taxon>
        <taxon>Brachyura</taxon>
        <taxon>Eubrachyura</taxon>
        <taxon>Portunoidea</taxon>
        <taxon>Portunidae</taxon>
        <taxon>Portuninae</taxon>
        <taxon>Portunus</taxon>
    </lineage>
</organism>
<dbReference type="GO" id="GO:0006811">
    <property type="term" value="P:monoatomic ion transport"/>
    <property type="evidence" value="ECO:0007669"/>
    <property type="project" value="InterPro"/>
</dbReference>
<dbReference type="EMBL" id="VSRR010136413">
    <property type="protein sequence ID" value="MPD03510.1"/>
    <property type="molecule type" value="Genomic_DNA"/>
</dbReference>
<reference evidence="3 4" key="1">
    <citation type="submission" date="2019-05" db="EMBL/GenBank/DDBJ databases">
        <title>Another draft genome of Portunus trituberculatus and its Hox gene families provides insights of decapod evolution.</title>
        <authorList>
            <person name="Jeong J.-H."/>
            <person name="Song I."/>
            <person name="Kim S."/>
            <person name="Choi T."/>
            <person name="Kim D."/>
            <person name="Ryu S."/>
            <person name="Kim W."/>
        </authorList>
    </citation>
    <scope>NUCLEOTIDE SEQUENCE [LARGE SCALE GENOMIC DNA]</scope>
    <source>
        <tissue evidence="3">Muscle</tissue>
    </source>
</reference>
<dbReference type="Proteomes" id="UP000324222">
    <property type="component" value="Unassembled WGS sequence"/>
</dbReference>
<name>A0A5B7K8U8_PORTR</name>
<accession>A0A5B7K8U8</accession>
<dbReference type="Gene3D" id="6.10.250.2810">
    <property type="match status" value="1"/>
</dbReference>
<evidence type="ECO:0000313" key="4">
    <source>
        <dbReference type="Proteomes" id="UP000324222"/>
    </source>
</evidence>
<gene>
    <name evidence="3" type="ORF">E2C01_099151</name>
</gene>
<keyword evidence="2" id="KW-0812">Transmembrane</keyword>
<dbReference type="AlphaFoldDB" id="A0A5B7K8U8"/>
<evidence type="ECO:0000313" key="3">
    <source>
        <dbReference type="EMBL" id="MPD03510.1"/>
    </source>
</evidence>
<keyword evidence="2" id="KW-1133">Transmembrane helix</keyword>
<keyword evidence="4" id="KW-1185">Reference proteome</keyword>
<dbReference type="OrthoDB" id="442503at2759"/>
<evidence type="ECO:0000256" key="2">
    <source>
        <dbReference type="SAM" id="Phobius"/>
    </source>
</evidence>
<dbReference type="InterPro" id="IPR036719">
    <property type="entry name" value="Neuro-gated_channel_TM_sf"/>
</dbReference>
<keyword evidence="1" id="KW-0175">Coiled coil</keyword>
<feature type="coiled-coil region" evidence="1">
    <location>
        <begin position="37"/>
        <end position="68"/>
    </location>
</feature>
<dbReference type="SUPFAM" id="SSF90112">
    <property type="entry name" value="Neurotransmitter-gated ion-channel transmembrane pore"/>
    <property type="match status" value="1"/>
</dbReference>
<sequence length="90" mass="10034">MGLASPPCTVQAIDVWTGVCLTFVFGALLEFALVNYASRSDKHREKLKEKLKEHKKQWEMEHAAALEAALQEAGEDGHTFGMVGADYHHH</sequence>
<protein>
    <submittedName>
        <fullName evidence="3">Glutamate-gated chloride channel</fullName>
    </submittedName>
</protein>
<comment type="caution">
    <text evidence="3">The sequence shown here is derived from an EMBL/GenBank/DDBJ whole genome shotgun (WGS) entry which is preliminary data.</text>
</comment>
<proteinExistence type="predicted"/>
<keyword evidence="2" id="KW-0472">Membrane</keyword>
<evidence type="ECO:0000256" key="1">
    <source>
        <dbReference type="SAM" id="Coils"/>
    </source>
</evidence>
<dbReference type="GO" id="GO:0016020">
    <property type="term" value="C:membrane"/>
    <property type="evidence" value="ECO:0007669"/>
    <property type="project" value="InterPro"/>
</dbReference>
<feature type="transmembrane region" description="Helical" evidence="2">
    <location>
        <begin position="15"/>
        <end position="38"/>
    </location>
</feature>